<protein>
    <submittedName>
        <fullName evidence="1">Uncharacterized protein</fullName>
    </submittedName>
</protein>
<dbReference type="EMBL" id="NEDP02003762">
    <property type="protein sequence ID" value="OWF47843.1"/>
    <property type="molecule type" value="Genomic_DNA"/>
</dbReference>
<reference evidence="1 2" key="1">
    <citation type="journal article" date="2017" name="Nat. Ecol. Evol.">
        <title>Scallop genome provides insights into evolution of bilaterian karyotype and development.</title>
        <authorList>
            <person name="Wang S."/>
            <person name="Zhang J."/>
            <person name="Jiao W."/>
            <person name="Li J."/>
            <person name="Xun X."/>
            <person name="Sun Y."/>
            <person name="Guo X."/>
            <person name="Huan P."/>
            <person name="Dong B."/>
            <person name="Zhang L."/>
            <person name="Hu X."/>
            <person name="Sun X."/>
            <person name="Wang J."/>
            <person name="Zhao C."/>
            <person name="Wang Y."/>
            <person name="Wang D."/>
            <person name="Huang X."/>
            <person name="Wang R."/>
            <person name="Lv J."/>
            <person name="Li Y."/>
            <person name="Zhang Z."/>
            <person name="Liu B."/>
            <person name="Lu W."/>
            <person name="Hui Y."/>
            <person name="Liang J."/>
            <person name="Zhou Z."/>
            <person name="Hou R."/>
            <person name="Li X."/>
            <person name="Liu Y."/>
            <person name="Li H."/>
            <person name="Ning X."/>
            <person name="Lin Y."/>
            <person name="Zhao L."/>
            <person name="Xing Q."/>
            <person name="Dou J."/>
            <person name="Li Y."/>
            <person name="Mao J."/>
            <person name="Guo H."/>
            <person name="Dou H."/>
            <person name="Li T."/>
            <person name="Mu C."/>
            <person name="Jiang W."/>
            <person name="Fu Q."/>
            <person name="Fu X."/>
            <person name="Miao Y."/>
            <person name="Liu J."/>
            <person name="Yu Q."/>
            <person name="Li R."/>
            <person name="Liao H."/>
            <person name="Li X."/>
            <person name="Kong Y."/>
            <person name="Jiang Z."/>
            <person name="Chourrout D."/>
            <person name="Li R."/>
            <person name="Bao Z."/>
        </authorList>
    </citation>
    <scope>NUCLEOTIDE SEQUENCE [LARGE SCALE GENOMIC DNA]</scope>
    <source>
        <strain evidence="1 2">PY_sf001</strain>
    </source>
</reference>
<dbReference type="OrthoDB" id="10503528at2759"/>
<evidence type="ECO:0000313" key="1">
    <source>
        <dbReference type="EMBL" id="OWF47843.1"/>
    </source>
</evidence>
<comment type="caution">
    <text evidence="1">The sequence shown here is derived from an EMBL/GenBank/DDBJ whole genome shotgun (WGS) entry which is preliminary data.</text>
</comment>
<evidence type="ECO:0000313" key="2">
    <source>
        <dbReference type="Proteomes" id="UP000242188"/>
    </source>
</evidence>
<keyword evidence="2" id="KW-1185">Reference proteome</keyword>
<dbReference type="AlphaFoldDB" id="A0A210QGF6"/>
<proteinExistence type="predicted"/>
<accession>A0A210QGF6</accession>
<gene>
    <name evidence="1" type="ORF">KP79_PYT22843</name>
</gene>
<sequence>MSSKANFKPFTGAKNTTAATVDKDFVFEDFLLNANKGLFTVANLLTCRKVAELEDILTPKAYRQVLLNHEKLTAEHYSVLRSILAMQKKPSVVYKIHDTEVEVDVSKDVPEVLVKLKLIVMFLQIHNEKEKGTTSKESVGIIGGFERVYTSKLNDSTWSKGEEFDMNRIEQTGLAALDLKSDDYWRINGITFGVKSNNDFKLSFV</sequence>
<organism evidence="1 2">
    <name type="scientific">Mizuhopecten yessoensis</name>
    <name type="common">Japanese scallop</name>
    <name type="synonym">Patinopecten yessoensis</name>
    <dbReference type="NCBI Taxonomy" id="6573"/>
    <lineage>
        <taxon>Eukaryota</taxon>
        <taxon>Metazoa</taxon>
        <taxon>Spiralia</taxon>
        <taxon>Lophotrochozoa</taxon>
        <taxon>Mollusca</taxon>
        <taxon>Bivalvia</taxon>
        <taxon>Autobranchia</taxon>
        <taxon>Pteriomorphia</taxon>
        <taxon>Pectinida</taxon>
        <taxon>Pectinoidea</taxon>
        <taxon>Pectinidae</taxon>
        <taxon>Mizuhopecten</taxon>
    </lineage>
</organism>
<name>A0A210QGF6_MIZYE</name>
<dbReference type="Proteomes" id="UP000242188">
    <property type="component" value="Unassembled WGS sequence"/>
</dbReference>